<dbReference type="RefSeq" id="WP_346052952.1">
    <property type="nucleotide sequence ID" value="NZ_JAYGII010000041.1"/>
</dbReference>
<proteinExistence type="predicted"/>
<name>A0AAP6MKZ5_9GAMM</name>
<feature type="transmembrane region" description="Helical" evidence="1">
    <location>
        <begin position="72"/>
        <end position="91"/>
    </location>
</feature>
<evidence type="ECO:0000313" key="3">
    <source>
        <dbReference type="Proteomes" id="UP001302316"/>
    </source>
</evidence>
<dbReference type="Proteomes" id="UP001302316">
    <property type="component" value="Unassembled WGS sequence"/>
</dbReference>
<keyword evidence="1" id="KW-0472">Membrane</keyword>
<dbReference type="AlphaFoldDB" id="A0AAP6MKZ5"/>
<dbReference type="EMBL" id="JAYGII010000041">
    <property type="protein sequence ID" value="MEA5446593.1"/>
    <property type="molecule type" value="Genomic_DNA"/>
</dbReference>
<keyword evidence="1" id="KW-1133">Transmembrane helix</keyword>
<evidence type="ECO:0000256" key="1">
    <source>
        <dbReference type="SAM" id="Phobius"/>
    </source>
</evidence>
<evidence type="ECO:0000313" key="2">
    <source>
        <dbReference type="EMBL" id="MEA5446593.1"/>
    </source>
</evidence>
<organism evidence="2 3">
    <name type="scientific">Natronospira elongata</name>
    <dbReference type="NCBI Taxonomy" id="3110268"/>
    <lineage>
        <taxon>Bacteria</taxon>
        <taxon>Pseudomonadati</taxon>
        <taxon>Pseudomonadota</taxon>
        <taxon>Gammaproteobacteria</taxon>
        <taxon>Natronospirales</taxon>
        <taxon>Natronospiraceae</taxon>
        <taxon>Natronospira</taxon>
    </lineage>
</organism>
<accession>A0AAP6MKZ5</accession>
<keyword evidence="3" id="KW-1185">Reference proteome</keyword>
<sequence>MSQSYDLERHPGMLIMSVLLLAMLIYFILDTFVFSPWQHTSLQPAFFMAGLGLMGGGLAWLSGRGAPGKERLGLAIALGAVFAMALWPASLRLNAIGAEDQRHTVAYESVEAGVYVPLEGEYPDVRFYGNRAFWETMEASPDFSITLVKGSLGFWQVYYQPIVDDIRLYRAIMAD</sequence>
<gene>
    <name evidence="2" type="ORF">VCB98_12270</name>
</gene>
<comment type="caution">
    <text evidence="2">The sequence shown here is derived from an EMBL/GenBank/DDBJ whole genome shotgun (WGS) entry which is preliminary data.</text>
</comment>
<feature type="transmembrane region" description="Helical" evidence="1">
    <location>
        <begin position="12"/>
        <end position="29"/>
    </location>
</feature>
<keyword evidence="1" id="KW-0812">Transmembrane</keyword>
<reference evidence="2 3" key="1">
    <citation type="submission" date="2023-12" db="EMBL/GenBank/DDBJ databases">
        <title>Whole-genome sequencing of halo(alkali)philic microorganisms from hypersaline lakes.</title>
        <authorList>
            <person name="Sorokin D.Y."/>
            <person name="Merkel A.Y."/>
            <person name="Messina E."/>
            <person name="Yakimov M."/>
        </authorList>
    </citation>
    <scope>NUCLEOTIDE SEQUENCE [LARGE SCALE GENOMIC DNA]</scope>
    <source>
        <strain evidence="2 3">AB-CW1</strain>
    </source>
</reference>
<feature type="transmembrane region" description="Helical" evidence="1">
    <location>
        <begin position="41"/>
        <end position="60"/>
    </location>
</feature>
<protein>
    <submittedName>
        <fullName evidence="2">Uncharacterized protein</fullName>
    </submittedName>
</protein>